<gene>
    <name evidence="12" type="primary">aer</name>
    <name evidence="12" type="ORF">NMK_1761</name>
</gene>
<dbReference type="InterPro" id="IPR000014">
    <property type="entry name" value="PAS"/>
</dbReference>
<dbReference type="Pfam" id="PF00015">
    <property type="entry name" value="MCPsignal"/>
    <property type="match status" value="1"/>
</dbReference>
<dbReference type="PANTHER" id="PTHR32089:SF119">
    <property type="entry name" value="METHYL-ACCEPTING CHEMOTAXIS PROTEIN CTPL"/>
    <property type="match status" value="1"/>
</dbReference>
<dbReference type="Pfam" id="PF08447">
    <property type="entry name" value="PAS_3"/>
    <property type="match status" value="1"/>
</dbReference>
<dbReference type="GO" id="GO:0006935">
    <property type="term" value="P:chemotaxis"/>
    <property type="evidence" value="ECO:0007669"/>
    <property type="project" value="InterPro"/>
</dbReference>
<evidence type="ECO:0000256" key="7">
    <source>
        <dbReference type="PROSITE-ProRule" id="PRU00284"/>
    </source>
</evidence>
<comment type="subcellular location">
    <subcellularLocation>
        <location evidence="1">Membrane</location>
        <topology evidence="1">Multi-pass membrane protein</topology>
    </subcellularLocation>
</comment>
<proteinExistence type="inferred from homology"/>
<keyword evidence="2 8" id="KW-0812">Transmembrane</keyword>
<dbReference type="SMART" id="SM00091">
    <property type="entry name" value="PAS"/>
    <property type="match status" value="1"/>
</dbReference>
<dbReference type="Gene3D" id="3.30.450.20">
    <property type="entry name" value="PAS domain"/>
    <property type="match status" value="1"/>
</dbReference>
<dbReference type="Proteomes" id="UP000245081">
    <property type="component" value="Unassembled WGS sequence"/>
</dbReference>
<dbReference type="Gene3D" id="1.10.287.950">
    <property type="entry name" value="Methyl-accepting chemotaxis protein"/>
    <property type="match status" value="1"/>
</dbReference>
<dbReference type="InterPro" id="IPR003660">
    <property type="entry name" value="HAMP_dom"/>
</dbReference>
<dbReference type="NCBIfam" id="TIGR00229">
    <property type="entry name" value="sensory_box"/>
    <property type="match status" value="1"/>
</dbReference>
<evidence type="ECO:0000313" key="13">
    <source>
        <dbReference type="Proteomes" id="UP000245081"/>
    </source>
</evidence>
<dbReference type="GO" id="GO:0007165">
    <property type="term" value="P:signal transduction"/>
    <property type="evidence" value="ECO:0007669"/>
    <property type="project" value="UniProtKB-KW"/>
</dbReference>
<dbReference type="EMBL" id="BDOQ01000006">
    <property type="protein sequence ID" value="GBG14197.1"/>
    <property type="molecule type" value="Genomic_DNA"/>
</dbReference>
<protein>
    <submittedName>
        <fullName evidence="12">Aerotaxis receptor</fullName>
    </submittedName>
</protein>
<evidence type="ECO:0000256" key="8">
    <source>
        <dbReference type="SAM" id="Phobius"/>
    </source>
</evidence>
<dbReference type="OrthoDB" id="9765776at2"/>
<organism evidence="12 13">
    <name type="scientific">Novimethylophilus kurashikiensis</name>
    <dbReference type="NCBI Taxonomy" id="1825523"/>
    <lineage>
        <taxon>Bacteria</taxon>
        <taxon>Pseudomonadati</taxon>
        <taxon>Pseudomonadota</taxon>
        <taxon>Betaproteobacteria</taxon>
        <taxon>Nitrosomonadales</taxon>
        <taxon>Methylophilaceae</taxon>
        <taxon>Novimethylophilus</taxon>
    </lineage>
</organism>
<dbReference type="CDD" id="cd11386">
    <property type="entry name" value="MCP_signal"/>
    <property type="match status" value="1"/>
</dbReference>
<feature type="transmembrane region" description="Helical" evidence="8">
    <location>
        <begin position="202"/>
        <end position="222"/>
    </location>
</feature>
<accession>A0A2R5F7N0</accession>
<dbReference type="RefSeq" id="WP_109015387.1">
    <property type="nucleotide sequence ID" value="NZ_BDOQ01000006.1"/>
</dbReference>
<evidence type="ECO:0000259" key="9">
    <source>
        <dbReference type="PROSITE" id="PS50111"/>
    </source>
</evidence>
<name>A0A2R5F7N0_9PROT</name>
<dbReference type="PROSITE" id="PS50111">
    <property type="entry name" value="CHEMOTAXIS_TRANSDUC_2"/>
    <property type="match status" value="1"/>
</dbReference>
<feature type="transmembrane region" description="Helical" evidence="8">
    <location>
        <begin position="175"/>
        <end position="196"/>
    </location>
</feature>
<keyword evidence="5 7" id="KW-0807">Transducer</keyword>
<reference evidence="12 13" key="1">
    <citation type="journal article" date="2018" name="Environ. Microbiol.">
        <title>Isolation and genomic characterization of Novimethylophilus kurashikiensis gen. nov. sp. nov., a new lanthanide-dependent methylotrophic species of Methylophilaceae.</title>
        <authorList>
            <person name="Lv H."/>
            <person name="Sahin N."/>
            <person name="Tani A."/>
        </authorList>
    </citation>
    <scope>NUCLEOTIDE SEQUENCE [LARGE SCALE GENOMIC DNA]</scope>
    <source>
        <strain evidence="12 13">La2-4</strain>
    </source>
</reference>
<dbReference type="InterPro" id="IPR004089">
    <property type="entry name" value="MCPsignal_dom"/>
</dbReference>
<evidence type="ECO:0000256" key="2">
    <source>
        <dbReference type="ARBA" id="ARBA00022692"/>
    </source>
</evidence>
<evidence type="ECO:0000256" key="5">
    <source>
        <dbReference type="ARBA" id="ARBA00023224"/>
    </source>
</evidence>
<keyword evidence="3 8" id="KW-1133">Transmembrane helix</keyword>
<dbReference type="SUPFAM" id="SSF58104">
    <property type="entry name" value="Methyl-accepting chemotaxis protein (MCP) signaling domain"/>
    <property type="match status" value="1"/>
</dbReference>
<dbReference type="AlphaFoldDB" id="A0A2R5F7N0"/>
<evidence type="ECO:0000313" key="12">
    <source>
        <dbReference type="EMBL" id="GBG14197.1"/>
    </source>
</evidence>
<feature type="domain" description="PAS" evidence="10">
    <location>
        <begin position="36"/>
        <end position="87"/>
    </location>
</feature>
<dbReference type="InterPro" id="IPR004090">
    <property type="entry name" value="Chemotax_Me-accpt_rcpt"/>
</dbReference>
<keyword evidence="12" id="KW-0675">Receptor</keyword>
<dbReference type="PANTHER" id="PTHR32089">
    <property type="entry name" value="METHYL-ACCEPTING CHEMOTAXIS PROTEIN MCPB"/>
    <property type="match status" value="1"/>
</dbReference>
<feature type="domain" description="Methyl-accepting transducer" evidence="9">
    <location>
        <begin position="280"/>
        <end position="516"/>
    </location>
</feature>
<evidence type="ECO:0000256" key="6">
    <source>
        <dbReference type="ARBA" id="ARBA00029447"/>
    </source>
</evidence>
<evidence type="ECO:0000259" key="10">
    <source>
        <dbReference type="PROSITE" id="PS50112"/>
    </source>
</evidence>
<dbReference type="PROSITE" id="PS50885">
    <property type="entry name" value="HAMP"/>
    <property type="match status" value="1"/>
</dbReference>
<dbReference type="GO" id="GO:0004888">
    <property type="term" value="F:transmembrane signaling receptor activity"/>
    <property type="evidence" value="ECO:0007669"/>
    <property type="project" value="InterPro"/>
</dbReference>
<comment type="similarity">
    <text evidence="6">Belongs to the methyl-accepting chemotaxis (MCP) protein family.</text>
</comment>
<evidence type="ECO:0000256" key="4">
    <source>
        <dbReference type="ARBA" id="ARBA00023136"/>
    </source>
</evidence>
<dbReference type="GO" id="GO:0016020">
    <property type="term" value="C:membrane"/>
    <property type="evidence" value="ECO:0007669"/>
    <property type="project" value="UniProtKB-SubCell"/>
</dbReference>
<evidence type="ECO:0000256" key="3">
    <source>
        <dbReference type="ARBA" id="ARBA00022989"/>
    </source>
</evidence>
<dbReference type="InterPro" id="IPR013655">
    <property type="entry name" value="PAS_fold_3"/>
</dbReference>
<sequence>MQWQRPGEIDIVRNNQPVTNNEYVLRDEAAIISRTNHKGVITECNDEFVEISGYTLDELIGQAHNLIRHPDIPPAAFKDLWETLKRGRPWVGIVKNRRKNGDFYWVKATVAPLPDGSGYSSVRIKPTRDEIQQAEALYRRINNGENIRLKEGTVVKTGFAAVADYFNRVSIANGILASALLASLFFIALPAIALFFPTAQLALWTTSLLGCVTVAVSARLNIKSLGQRLRVAEDAVTSIATGDLIKPLPPAGNDEISNLIVKVAIMRNALHELIAAVRQNVEALYRSSSHLTHSADDTAQVSIEQSSAAAGMAAAIEQLSESVDVVEGNSRRALAITQDSAARSKQGGDIILAASQEMQNIAAAVKSTAETISGLKDTSHNISGIANVINEIADQTNLLALNAAIEAARAGEAGRGFAVVADEVRSLSERTAQSTQQISRMIAEIQAETDRAAREMNNSVERVNHGVDLANQAGVSISEISEGSRQIASAVDEISHELHEQATAAREIALKVEQIASSAENNSASAAHTADSAKGLQSISGHLQTLASRFRIS</sequence>
<dbReference type="InterPro" id="IPR035965">
    <property type="entry name" value="PAS-like_dom_sf"/>
</dbReference>
<dbReference type="PROSITE" id="PS50112">
    <property type="entry name" value="PAS"/>
    <property type="match status" value="1"/>
</dbReference>
<dbReference type="PRINTS" id="PR00260">
    <property type="entry name" value="CHEMTRNSDUCR"/>
</dbReference>
<dbReference type="CDD" id="cd00130">
    <property type="entry name" value="PAS"/>
    <property type="match status" value="1"/>
</dbReference>
<evidence type="ECO:0000256" key="1">
    <source>
        <dbReference type="ARBA" id="ARBA00004141"/>
    </source>
</evidence>
<keyword evidence="13" id="KW-1185">Reference proteome</keyword>
<dbReference type="FunFam" id="1.10.287.950:FF:000001">
    <property type="entry name" value="Methyl-accepting chemotaxis sensory transducer"/>
    <property type="match status" value="1"/>
</dbReference>
<feature type="domain" description="HAMP" evidence="11">
    <location>
        <begin position="223"/>
        <end position="275"/>
    </location>
</feature>
<dbReference type="SMART" id="SM00304">
    <property type="entry name" value="HAMP"/>
    <property type="match status" value="1"/>
</dbReference>
<comment type="caution">
    <text evidence="12">The sequence shown here is derived from an EMBL/GenBank/DDBJ whole genome shotgun (WGS) entry which is preliminary data.</text>
</comment>
<keyword evidence="4 8" id="KW-0472">Membrane</keyword>
<dbReference type="SMART" id="SM00283">
    <property type="entry name" value="MA"/>
    <property type="match status" value="1"/>
</dbReference>
<evidence type="ECO:0000259" key="11">
    <source>
        <dbReference type="PROSITE" id="PS50885"/>
    </source>
</evidence>
<dbReference type="SUPFAM" id="SSF55785">
    <property type="entry name" value="PYP-like sensor domain (PAS domain)"/>
    <property type="match status" value="1"/>
</dbReference>